<dbReference type="PANTHER" id="PTHR43899">
    <property type="entry name" value="RH59310P"/>
    <property type="match status" value="1"/>
</dbReference>
<gene>
    <name evidence="5" type="ORF">SI8410_10014368</name>
</gene>
<evidence type="ECO:0000313" key="5">
    <source>
        <dbReference type="EMBL" id="CAA7403690.1"/>
    </source>
</evidence>
<proteinExistence type="inferred from homology"/>
<evidence type="ECO:0000256" key="2">
    <source>
        <dbReference type="ARBA" id="ARBA00022857"/>
    </source>
</evidence>
<sequence length="313" mass="34694">MELFFTETLRSQPSWVLLISSVGAAVTIKFSFSFLHWLCVVFLRPSKNLLDYGQWALVTGSTDGIGKALAFELARRGLNLVLVGRNSDKLTQVAGAIQDETPTVVVETVVVDFTGDLSGGIRRLESAIRGLDVGVLVNNAGLTYDHGTFFHEDLEVWMRILKVNLEGLTAVTSVVLPAMLFRKRGAVVNIGSGSAMVIPSHPLFSVYAATKAYVHSISRSLHIEYKKSGIDVQCQIPLYVATNMVSFKKASFFTPSPTEFARPAVTRFGYEPQCMPYWPHTLQSCGVKLIPDRLMNKWRLAYGLSRRRQKDSS</sequence>
<dbReference type="PRINTS" id="PR00080">
    <property type="entry name" value="SDRFAMILY"/>
</dbReference>
<dbReference type="Proteomes" id="UP000663760">
    <property type="component" value="Chromosome 10"/>
</dbReference>
<dbReference type="InterPro" id="IPR020904">
    <property type="entry name" value="Sc_DH/Rdtase_CS"/>
</dbReference>
<reference evidence="5" key="1">
    <citation type="submission" date="2020-02" db="EMBL/GenBank/DDBJ databases">
        <authorList>
            <person name="Scholz U."/>
            <person name="Mascher M."/>
            <person name="Fiebig A."/>
        </authorList>
    </citation>
    <scope>NUCLEOTIDE SEQUENCE</scope>
</reference>
<dbReference type="SUPFAM" id="SSF51735">
    <property type="entry name" value="NAD(P)-binding Rossmann-fold domains"/>
    <property type="match status" value="1"/>
</dbReference>
<keyword evidence="6" id="KW-1185">Reference proteome</keyword>
<evidence type="ECO:0000313" key="6">
    <source>
        <dbReference type="Proteomes" id="UP000663760"/>
    </source>
</evidence>
<dbReference type="Pfam" id="PF00106">
    <property type="entry name" value="adh_short"/>
    <property type="match status" value="1"/>
</dbReference>
<keyword evidence="3" id="KW-0560">Oxidoreductase</keyword>
<dbReference type="FunFam" id="3.40.50.720:FF:000137">
    <property type="entry name" value="Hydroxysteroid (17-beta) dehydrogenase 3"/>
    <property type="match status" value="1"/>
</dbReference>
<dbReference type="InterPro" id="IPR051019">
    <property type="entry name" value="VLCFA-Steroid_DH"/>
</dbReference>
<dbReference type="Gene3D" id="3.40.50.720">
    <property type="entry name" value="NAD(P)-binding Rossmann-like Domain"/>
    <property type="match status" value="1"/>
</dbReference>
<keyword evidence="2" id="KW-0521">NADP</keyword>
<dbReference type="InterPro" id="IPR036291">
    <property type="entry name" value="NAD(P)-bd_dom_sf"/>
</dbReference>
<dbReference type="PIRSF" id="PIRSF000126">
    <property type="entry name" value="11-beta-HSD1"/>
    <property type="match status" value="1"/>
</dbReference>
<dbReference type="GO" id="GO:0005783">
    <property type="term" value="C:endoplasmic reticulum"/>
    <property type="evidence" value="ECO:0007669"/>
    <property type="project" value="UniProtKB-SubCell"/>
</dbReference>
<evidence type="ECO:0000256" key="3">
    <source>
        <dbReference type="ARBA" id="ARBA00023002"/>
    </source>
</evidence>
<dbReference type="InterPro" id="IPR002347">
    <property type="entry name" value="SDR_fam"/>
</dbReference>
<dbReference type="AlphaFoldDB" id="A0A7I8L0Y3"/>
<accession>A0A7I8L0Y3</accession>
<evidence type="ECO:0000256" key="1">
    <source>
        <dbReference type="ARBA" id="ARBA00004240"/>
    </source>
</evidence>
<dbReference type="PANTHER" id="PTHR43899:SF26">
    <property type="entry name" value="ENOYL-(ACYL CARRIER) REDUCTASE"/>
    <property type="match status" value="1"/>
</dbReference>
<dbReference type="PROSITE" id="PS00061">
    <property type="entry name" value="ADH_SHORT"/>
    <property type="match status" value="1"/>
</dbReference>
<dbReference type="PRINTS" id="PR00081">
    <property type="entry name" value="GDHRDH"/>
</dbReference>
<dbReference type="EMBL" id="LR746273">
    <property type="protein sequence ID" value="CAA7403690.1"/>
    <property type="molecule type" value="Genomic_DNA"/>
</dbReference>
<organism evidence="5 6">
    <name type="scientific">Spirodela intermedia</name>
    <name type="common">Intermediate duckweed</name>
    <dbReference type="NCBI Taxonomy" id="51605"/>
    <lineage>
        <taxon>Eukaryota</taxon>
        <taxon>Viridiplantae</taxon>
        <taxon>Streptophyta</taxon>
        <taxon>Embryophyta</taxon>
        <taxon>Tracheophyta</taxon>
        <taxon>Spermatophyta</taxon>
        <taxon>Magnoliopsida</taxon>
        <taxon>Liliopsida</taxon>
        <taxon>Araceae</taxon>
        <taxon>Lemnoideae</taxon>
        <taxon>Spirodela</taxon>
    </lineage>
</organism>
<evidence type="ECO:0000256" key="4">
    <source>
        <dbReference type="RuleBase" id="RU000363"/>
    </source>
</evidence>
<dbReference type="CDD" id="cd05356">
    <property type="entry name" value="17beta-HSD1_like_SDR_c"/>
    <property type="match status" value="1"/>
</dbReference>
<comment type="subcellular location">
    <subcellularLocation>
        <location evidence="1">Endoplasmic reticulum</location>
    </subcellularLocation>
</comment>
<protein>
    <submittedName>
        <fullName evidence="5">Uncharacterized protein</fullName>
    </submittedName>
</protein>
<dbReference type="GO" id="GO:0045703">
    <property type="term" value="F:ketoreductase activity"/>
    <property type="evidence" value="ECO:0007669"/>
    <property type="project" value="TreeGrafter"/>
</dbReference>
<comment type="similarity">
    <text evidence="4">Belongs to the short-chain dehydrogenases/reductases (SDR) family.</text>
</comment>
<dbReference type="OrthoDB" id="5545019at2759"/>
<name>A0A7I8L0Y3_SPIIN</name>